<comment type="similarity">
    <text evidence="1">Belongs to the Skp family.</text>
</comment>
<evidence type="ECO:0000256" key="1">
    <source>
        <dbReference type="ARBA" id="ARBA00009091"/>
    </source>
</evidence>
<keyword evidence="5" id="KW-1185">Reference proteome</keyword>
<feature type="chain" id="PRO_5046022823" description="OmpH family outer membrane protein" evidence="3">
    <location>
        <begin position="27"/>
        <end position="165"/>
    </location>
</feature>
<dbReference type="EMBL" id="BMOD01000020">
    <property type="protein sequence ID" value="GGJ49091.1"/>
    <property type="molecule type" value="Genomic_DNA"/>
</dbReference>
<evidence type="ECO:0000256" key="2">
    <source>
        <dbReference type="ARBA" id="ARBA00022729"/>
    </source>
</evidence>
<evidence type="ECO:0008006" key="6">
    <source>
        <dbReference type="Google" id="ProtNLM"/>
    </source>
</evidence>
<dbReference type="Proteomes" id="UP000632222">
    <property type="component" value="Unassembled WGS sequence"/>
</dbReference>
<name>A0ABQ2D8Y6_9DEIO</name>
<organism evidence="4 5">
    <name type="scientific">Deinococcus roseus</name>
    <dbReference type="NCBI Taxonomy" id="392414"/>
    <lineage>
        <taxon>Bacteria</taxon>
        <taxon>Thermotogati</taxon>
        <taxon>Deinococcota</taxon>
        <taxon>Deinococci</taxon>
        <taxon>Deinococcales</taxon>
        <taxon>Deinococcaceae</taxon>
        <taxon>Deinococcus</taxon>
    </lineage>
</organism>
<dbReference type="InterPro" id="IPR005632">
    <property type="entry name" value="Chaperone_Skp"/>
</dbReference>
<gene>
    <name evidence="4" type="ORF">GCM10008938_38880</name>
</gene>
<evidence type="ECO:0000313" key="4">
    <source>
        <dbReference type="EMBL" id="GGJ49091.1"/>
    </source>
</evidence>
<dbReference type="InterPro" id="IPR024930">
    <property type="entry name" value="Skp_dom_sf"/>
</dbReference>
<dbReference type="Pfam" id="PF03938">
    <property type="entry name" value="OmpH"/>
    <property type="match status" value="1"/>
</dbReference>
<keyword evidence="2 3" id="KW-0732">Signal</keyword>
<dbReference type="SMART" id="SM00935">
    <property type="entry name" value="OmpH"/>
    <property type="match status" value="1"/>
</dbReference>
<dbReference type="Gene3D" id="3.30.910.20">
    <property type="entry name" value="Skp domain"/>
    <property type="match status" value="1"/>
</dbReference>
<dbReference type="SUPFAM" id="SSF111384">
    <property type="entry name" value="OmpH-like"/>
    <property type="match status" value="1"/>
</dbReference>
<dbReference type="PANTHER" id="PTHR35089">
    <property type="entry name" value="CHAPERONE PROTEIN SKP"/>
    <property type="match status" value="1"/>
</dbReference>
<comment type="caution">
    <text evidence="4">The sequence shown here is derived from an EMBL/GenBank/DDBJ whole genome shotgun (WGS) entry which is preliminary data.</text>
</comment>
<sequence length="165" mass="17254">MKGSKLFAVAAIASAALLGSQFKAQNAPTKIGLVDVDAVFAAHPGYKDLSELGTKANADMEQLKNTLKLPELTTKAQAAGATAKDKQDYATAKTTYDNKGKQWQTQISALQEPLDNDVNSAIASVAKAQGFSVVLSRNAAAKTGLVIYADEQATNLTAAVLKALK</sequence>
<protein>
    <recommendedName>
        <fullName evidence="6">OmpH family outer membrane protein</fullName>
    </recommendedName>
</protein>
<dbReference type="RefSeq" id="WP_189005602.1">
    <property type="nucleotide sequence ID" value="NZ_BMOD01000020.1"/>
</dbReference>
<proteinExistence type="inferred from homology"/>
<dbReference type="PANTHER" id="PTHR35089:SF1">
    <property type="entry name" value="CHAPERONE PROTEIN SKP"/>
    <property type="match status" value="1"/>
</dbReference>
<feature type="signal peptide" evidence="3">
    <location>
        <begin position="1"/>
        <end position="26"/>
    </location>
</feature>
<accession>A0ABQ2D8Y6</accession>
<evidence type="ECO:0000313" key="5">
    <source>
        <dbReference type="Proteomes" id="UP000632222"/>
    </source>
</evidence>
<reference evidence="5" key="1">
    <citation type="journal article" date="2019" name="Int. J. Syst. Evol. Microbiol.">
        <title>The Global Catalogue of Microorganisms (GCM) 10K type strain sequencing project: providing services to taxonomists for standard genome sequencing and annotation.</title>
        <authorList>
            <consortium name="The Broad Institute Genomics Platform"/>
            <consortium name="The Broad Institute Genome Sequencing Center for Infectious Disease"/>
            <person name="Wu L."/>
            <person name="Ma J."/>
        </authorList>
    </citation>
    <scope>NUCLEOTIDE SEQUENCE [LARGE SCALE GENOMIC DNA]</scope>
    <source>
        <strain evidence="5">JCM 14370</strain>
    </source>
</reference>
<evidence type="ECO:0000256" key="3">
    <source>
        <dbReference type="SAM" id="SignalP"/>
    </source>
</evidence>